<evidence type="ECO:0000313" key="2">
    <source>
        <dbReference type="Proteomes" id="UP000252345"/>
    </source>
</evidence>
<organism evidence="1 2">
    <name type="scientific">Bifidobacterium xylocopae</name>
    <dbReference type="NCBI Taxonomy" id="2493119"/>
    <lineage>
        <taxon>Bacteria</taxon>
        <taxon>Bacillati</taxon>
        <taxon>Actinomycetota</taxon>
        <taxon>Actinomycetes</taxon>
        <taxon>Bifidobacteriales</taxon>
        <taxon>Bifidobacteriaceae</taxon>
        <taxon>Bifidobacterium</taxon>
    </lineage>
</organism>
<proteinExistence type="predicted"/>
<dbReference type="Proteomes" id="UP000252345">
    <property type="component" value="Unassembled WGS sequence"/>
</dbReference>
<dbReference type="AlphaFoldDB" id="A0A366KFF8"/>
<dbReference type="OrthoDB" id="3341369at2"/>
<gene>
    <name evidence="1" type="ORF">CRD59_02025</name>
</gene>
<evidence type="ECO:0000313" key="1">
    <source>
        <dbReference type="EMBL" id="RBP99833.1"/>
    </source>
</evidence>
<comment type="caution">
    <text evidence="1">The sequence shown here is derived from an EMBL/GenBank/DDBJ whole genome shotgun (WGS) entry which is preliminary data.</text>
</comment>
<dbReference type="RefSeq" id="WP_113852929.1">
    <property type="nucleotide sequence ID" value="NZ_PDCH01000002.1"/>
</dbReference>
<dbReference type="EMBL" id="PDCH01000002">
    <property type="protein sequence ID" value="RBP99833.1"/>
    <property type="molecule type" value="Genomic_DNA"/>
</dbReference>
<protein>
    <submittedName>
        <fullName evidence="1">Uncharacterized protein</fullName>
    </submittedName>
</protein>
<name>A0A366KFF8_9BIFI</name>
<accession>A0A366KFF8</accession>
<keyword evidence="2" id="KW-1185">Reference proteome</keyword>
<sequence length="180" mass="20558">MQANYDIEQLLIKPQLEQFGEATLDRYTWQSMIATADLLTKYASVLDANGNLPDVVHYTMYCELYEDWAIDDDGALTIVSAKHREADVPHFSSLGQLVDEGGIFHLYANWLYLDQKPQCRLCTSSGVLKDSKRLATICSRLNSPDFKLSIEDNECIDRLLTQLEKTLEAENEKLIQYIVM</sequence>
<reference evidence="1 2" key="1">
    <citation type="submission" date="2017-10" db="EMBL/GenBank/DDBJ databases">
        <title>Bifidobacterium xylocopum sp. nov. and Bifidobacterium aemilianum sp. nov., from the carpenter bee (Xylocopa violacea) digestive tract.</title>
        <authorList>
            <person name="Alberoni D."/>
            <person name="Baffoni L."/>
            <person name="Di Gioia D."/>
            <person name="Gaggia F."/>
            <person name="Biavati B."/>
        </authorList>
    </citation>
    <scope>NUCLEOTIDE SEQUENCE [LARGE SCALE GENOMIC DNA]</scope>
    <source>
        <strain evidence="1 2">XV2</strain>
    </source>
</reference>